<dbReference type="SMART" id="SM00487">
    <property type="entry name" value="DEXDc"/>
    <property type="match status" value="1"/>
</dbReference>
<dbReference type="GO" id="GO:0006281">
    <property type="term" value="P:DNA repair"/>
    <property type="evidence" value="ECO:0007669"/>
    <property type="project" value="TreeGrafter"/>
</dbReference>
<dbReference type="PROSITE" id="PS51192">
    <property type="entry name" value="HELICASE_ATP_BIND_1"/>
    <property type="match status" value="1"/>
</dbReference>
<dbReference type="InterPro" id="IPR014001">
    <property type="entry name" value="Helicase_ATP-bd"/>
</dbReference>
<sequence length="502" mass="57523">MHLENELQKLQLTSFRPGQKEIIESVLGRVHTIGVLPTGSGKTLCYQLPTRMMLGLTLVVSPLLSLMEDQVIQLRLAGEKRVAHLSGLLSYNEKKAILSQVNNLSMLFVSPEMLASGELLQKLQHCDVSLVVIDEAHCISQWGHEFRTEYLRLPTYINKLGSPTVLALTATATKNVIDDIRAKLDLDNAKLIQHSVNRPNIFLRSHIIESEQQRQQVLLGELEHCQLPAIVYVSTRKDAQKVSELLQANEFYTAYYHAGLSREDRSLVQSQFLDGDLQILVATTAFGMGVNKRDIRTVIHLHLPQSVESYVQEIGRAGRDSLQSEAIAIISTEDKQLPLTMIDYELPTEEWLLGFARACHGLSFEEAKHASQLEETMWRMLAYYFNKQGLIINQQFQTVGKEDKIRDLAQHFLKRRLFKQRQLYQVEELMTSSTCTRKQIIEFFGESTFEKPAFCCDRCQQTRPLMDQPITRRKRDEVNWQTRLHKLLYPVKDTPSCKSNLK</sequence>
<accession>A0A859FCV1</accession>
<keyword evidence="1" id="KW-0547">Nucleotide-binding</keyword>
<dbReference type="Gene3D" id="3.40.50.300">
    <property type="entry name" value="P-loop containing nucleotide triphosphate hydrolases"/>
    <property type="match status" value="2"/>
</dbReference>
<dbReference type="RefSeq" id="WP_176009095.1">
    <property type="nucleotide sequence ID" value="NZ_CP041372.2"/>
</dbReference>
<dbReference type="KEGG" id="psua:FLK61_30555"/>
<dbReference type="InterPro" id="IPR004589">
    <property type="entry name" value="DNA_helicase_ATP-dep_RecQ"/>
</dbReference>
<keyword evidence="3 10" id="KW-0347">Helicase</keyword>
<dbReference type="CDD" id="cd17920">
    <property type="entry name" value="DEXHc_RecQ"/>
    <property type="match status" value="1"/>
</dbReference>
<dbReference type="SUPFAM" id="SSF52540">
    <property type="entry name" value="P-loop containing nucleoside triphosphate hydrolases"/>
    <property type="match status" value="1"/>
</dbReference>
<evidence type="ECO:0000256" key="1">
    <source>
        <dbReference type="ARBA" id="ARBA00022741"/>
    </source>
</evidence>
<dbReference type="PROSITE" id="PS00690">
    <property type="entry name" value="DEAH_ATP_HELICASE"/>
    <property type="match status" value="1"/>
</dbReference>
<protein>
    <recommendedName>
        <fullName evidence="6">ATP-dependent DNA helicase RecQ</fullName>
    </recommendedName>
    <alternativeName>
        <fullName evidence="7">DNA 3'-5' helicase RecQ</fullName>
    </alternativeName>
</protein>
<keyword evidence="2" id="KW-0378">Hydrolase</keyword>
<dbReference type="GO" id="GO:0043590">
    <property type="term" value="C:bacterial nucleoid"/>
    <property type="evidence" value="ECO:0007669"/>
    <property type="project" value="TreeGrafter"/>
</dbReference>
<dbReference type="PROSITE" id="PS51194">
    <property type="entry name" value="HELICASE_CTER"/>
    <property type="match status" value="1"/>
</dbReference>
<reference evidence="11" key="1">
    <citation type="submission" date="2019-07" db="EMBL/GenBank/DDBJ databases">
        <title>Bacillus alkalisoli sp. nov. isolated from saline soil.</title>
        <authorList>
            <person name="Sun J.-Q."/>
            <person name="Xu L."/>
        </authorList>
    </citation>
    <scope>NUCLEOTIDE SEQUENCE [LARGE SCALE GENOMIC DNA]</scope>
    <source>
        <strain evidence="11">M4U3P1</strain>
    </source>
</reference>
<evidence type="ECO:0000256" key="4">
    <source>
        <dbReference type="ARBA" id="ARBA00022840"/>
    </source>
</evidence>
<dbReference type="Pfam" id="PF16124">
    <property type="entry name" value="RecQ_Zn_bind"/>
    <property type="match status" value="1"/>
</dbReference>
<evidence type="ECO:0000259" key="8">
    <source>
        <dbReference type="PROSITE" id="PS51192"/>
    </source>
</evidence>
<dbReference type="GO" id="GO:0005524">
    <property type="term" value="F:ATP binding"/>
    <property type="evidence" value="ECO:0007669"/>
    <property type="project" value="UniProtKB-KW"/>
</dbReference>
<dbReference type="EMBL" id="CP041372">
    <property type="protein sequence ID" value="QKS71059.1"/>
    <property type="molecule type" value="Genomic_DNA"/>
</dbReference>
<dbReference type="GO" id="GO:0005737">
    <property type="term" value="C:cytoplasm"/>
    <property type="evidence" value="ECO:0007669"/>
    <property type="project" value="TreeGrafter"/>
</dbReference>
<evidence type="ECO:0000256" key="3">
    <source>
        <dbReference type="ARBA" id="ARBA00022806"/>
    </source>
</evidence>
<keyword evidence="5" id="KW-0238">DNA-binding</keyword>
<name>A0A859FCV1_9BACI</name>
<dbReference type="Pfam" id="PF00270">
    <property type="entry name" value="DEAD"/>
    <property type="match status" value="1"/>
</dbReference>
<evidence type="ECO:0000259" key="9">
    <source>
        <dbReference type="PROSITE" id="PS51194"/>
    </source>
</evidence>
<proteinExistence type="predicted"/>
<evidence type="ECO:0000256" key="7">
    <source>
        <dbReference type="ARBA" id="ARBA00044550"/>
    </source>
</evidence>
<dbReference type="GO" id="GO:0030894">
    <property type="term" value="C:replisome"/>
    <property type="evidence" value="ECO:0007669"/>
    <property type="project" value="TreeGrafter"/>
</dbReference>
<dbReference type="AlphaFoldDB" id="A0A859FCV1"/>
<dbReference type="InterPro" id="IPR027417">
    <property type="entry name" value="P-loop_NTPase"/>
</dbReference>
<dbReference type="InterPro" id="IPR002464">
    <property type="entry name" value="DNA/RNA_helicase_DEAH_CS"/>
</dbReference>
<feature type="domain" description="Helicase C-terminal" evidence="9">
    <location>
        <begin position="202"/>
        <end position="370"/>
    </location>
</feature>
<dbReference type="GO" id="GO:0043138">
    <property type="term" value="F:3'-5' DNA helicase activity"/>
    <property type="evidence" value="ECO:0007669"/>
    <property type="project" value="TreeGrafter"/>
</dbReference>
<dbReference type="GO" id="GO:0009378">
    <property type="term" value="F:four-way junction helicase activity"/>
    <property type="evidence" value="ECO:0007669"/>
    <property type="project" value="TreeGrafter"/>
</dbReference>
<dbReference type="InterPro" id="IPR011545">
    <property type="entry name" value="DEAD/DEAH_box_helicase_dom"/>
</dbReference>
<dbReference type="GO" id="GO:0016787">
    <property type="term" value="F:hydrolase activity"/>
    <property type="evidence" value="ECO:0007669"/>
    <property type="project" value="UniProtKB-KW"/>
</dbReference>
<dbReference type="PANTHER" id="PTHR13710">
    <property type="entry name" value="DNA HELICASE RECQ FAMILY MEMBER"/>
    <property type="match status" value="1"/>
</dbReference>
<evidence type="ECO:0000313" key="10">
    <source>
        <dbReference type="EMBL" id="QKS71059.1"/>
    </source>
</evidence>
<keyword evidence="4" id="KW-0067">ATP-binding</keyword>
<dbReference type="NCBIfam" id="TIGR00614">
    <property type="entry name" value="recQ_fam"/>
    <property type="match status" value="1"/>
</dbReference>
<dbReference type="GO" id="GO:0006310">
    <property type="term" value="P:DNA recombination"/>
    <property type="evidence" value="ECO:0007669"/>
    <property type="project" value="InterPro"/>
</dbReference>
<feature type="domain" description="Helicase ATP-binding" evidence="8">
    <location>
        <begin position="23"/>
        <end position="190"/>
    </location>
</feature>
<dbReference type="Pfam" id="PF00271">
    <property type="entry name" value="Helicase_C"/>
    <property type="match status" value="1"/>
</dbReference>
<dbReference type="InterPro" id="IPR001650">
    <property type="entry name" value="Helicase_C-like"/>
</dbReference>
<evidence type="ECO:0000256" key="5">
    <source>
        <dbReference type="ARBA" id="ARBA00023125"/>
    </source>
</evidence>
<keyword evidence="11" id="KW-1185">Reference proteome</keyword>
<evidence type="ECO:0000256" key="2">
    <source>
        <dbReference type="ARBA" id="ARBA00022801"/>
    </source>
</evidence>
<evidence type="ECO:0000256" key="6">
    <source>
        <dbReference type="ARBA" id="ARBA00044535"/>
    </source>
</evidence>
<dbReference type="PANTHER" id="PTHR13710:SF84">
    <property type="entry name" value="ATP-DEPENDENT DNA HELICASE RECS-RELATED"/>
    <property type="match status" value="1"/>
</dbReference>
<dbReference type="InterPro" id="IPR032284">
    <property type="entry name" value="RecQ_Zn-bd"/>
</dbReference>
<evidence type="ECO:0000313" key="11">
    <source>
        <dbReference type="Proteomes" id="UP000318138"/>
    </source>
</evidence>
<organism evidence="10 11">
    <name type="scientific">Paenalkalicoccus suaedae</name>
    <dbReference type="NCBI Taxonomy" id="2592382"/>
    <lineage>
        <taxon>Bacteria</taxon>
        <taxon>Bacillati</taxon>
        <taxon>Bacillota</taxon>
        <taxon>Bacilli</taxon>
        <taxon>Bacillales</taxon>
        <taxon>Bacillaceae</taxon>
        <taxon>Paenalkalicoccus</taxon>
    </lineage>
</organism>
<dbReference type="Proteomes" id="UP000318138">
    <property type="component" value="Chromosome"/>
</dbReference>
<dbReference type="SMART" id="SM00490">
    <property type="entry name" value="HELICc"/>
    <property type="match status" value="1"/>
</dbReference>
<dbReference type="GO" id="GO:0003677">
    <property type="term" value="F:DNA binding"/>
    <property type="evidence" value="ECO:0007669"/>
    <property type="project" value="UniProtKB-KW"/>
</dbReference>
<gene>
    <name evidence="10" type="ORF">FLK61_30555</name>
</gene>